<keyword evidence="2" id="KW-0805">Transcription regulation</keyword>
<keyword evidence="7" id="KW-1185">Reference proteome</keyword>
<evidence type="ECO:0000259" key="5">
    <source>
        <dbReference type="PROSITE" id="PS51344"/>
    </source>
</evidence>
<evidence type="ECO:0000256" key="4">
    <source>
        <dbReference type="SAM" id="MobiDB-lite"/>
    </source>
</evidence>
<dbReference type="Proteomes" id="UP000799421">
    <property type="component" value="Unassembled WGS sequence"/>
</dbReference>
<dbReference type="PANTHER" id="PTHR13097">
    <property type="entry name" value="TRANSCRIPTION INITIATION FACTOR IIE, ALPHA SUBUNIT"/>
    <property type="match status" value="1"/>
</dbReference>
<accession>A0A6A7C5J3</accession>
<dbReference type="SUPFAM" id="SSF57783">
    <property type="entry name" value="Zinc beta-ribbon"/>
    <property type="match status" value="1"/>
</dbReference>
<dbReference type="Pfam" id="PF02002">
    <property type="entry name" value="TFIIE_alpha"/>
    <property type="match status" value="1"/>
</dbReference>
<dbReference type="OrthoDB" id="361102at2759"/>
<gene>
    <name evidence="6" type="ORF">K470DRAFT_255958</name>
</gene>
<dbReference type="GO" id="GO:0005673">
    <property type="term" value="C:transcription factor TFIIE complex"/>
    <property type="evidence" value="ECO:0007669"/>
    <property type="project" value="TreeGrafter"/>
</dbReference>
<name>A0A6A7C5J3_9PEZI</name>
<evidence type="ECO:0000313" key="6">
    <source>
        <dbReference type="EMBL" id="KAF2862319.1"/>
    </source>
</evidence>
<dbReference type="PANTHER" id="PTHR13097:SF7">
    <property type="entry name" value="GENERAL TRANSCRIPTION FACTOR IIE SUBUNIT 1"/>
    <property type="match status" value="1"/>
</dbReference>
<sequence>MAELAMSLLRTVLRAFYPSEHVIVVEALLTHSTLARQDLAHLLGVQDKALGKICGRLREDGILAVQARQERRTEDNNPSGREQRLATREWYFINYHRAIDSIKYKMHRLNKVYEGLGAPTTEKKDLNCPRCNAQWTQLEVLGRIDLSTGKFMCKRCRFPLEAVQQEDNATSNDNMKRLNSQMGRIVEIMQRIDASQVPENDFNAALANHKPIDRTDVSPGQVTEMVDLPTAGVKSSKGLEIKPEKIAVTLQKDGEKGAKEEKGETKQPALPLWFAKSTVSGEVTAIGAEEKQRKERDDALASHVPKTDKDESKAITTETADEDVMAAYWADMAAAKEAEAAEAAKAADDDAASDDDDDEFEDVNPDEPPPKRQKLSPASDDDDDDDDNLEFETV</sequence>
<dbReference type="InterPro" id="IPR039997">
    <property type="entry name" value="TFE"/>
</dbReference>
<evidence type="ECO:0000256" key="3">
    <source>
        <dbReference type="ARBA" id="ARBA00023163"/>
    </source>
</evidence>
<feature type="compositionally biased region" description="Acidic residues" evidence="4">
    <location>
        <begin position="349"/>
        <end position="365"/>
    </location>
</feature>
<comment type="similarity">
    <text evidence="1">Belongs to the TFIIE alpha subunit family.</text>
</comment>
<dbReference type="InterPro" id="IPR002853">
    <property type="entry name" value="TFIIE_asu"/>
</dbReference>
<feature type="compositionally biased region" description="Acidic residues" evidence="4">
    <location>
        <begin position="379"/>
        <end position="394"/>
    </location>
</feature>
<feature type="compositionally biased region" description="Basic and acidic residues" evidence="4">
    <location>
        <begin position="288"/>
        <end position="313"/>
    </location>
</feature>
<keyword evidence="3" id="KW-0804">Transcription</keyword>
<evidence type="ECO:0000313" key="7">
    <source>
        <dbReference type="Proteomes" id="UP000799421"/>
    </source>
</evidence>
<reference evidence="6" key="1">
    <citation type="journal article" date="2020" name="Stud. Mycol.">
        <title>101 Dothideomycetes genomes: a test case for predicting lifestyles and emergence of pathogens.</title>
        <authorList>
            <person name="Haridas S."/>
            <person name="Albert R."/>
            <person name="Binder M."/>
            <person name="Bloem J."/>
            <person name="Labutti K."/>
            <person name="Salamov A."/>
            <person name="Andreopoulos B."/>
            <person name="Baker S."/>
            <person name="Barry K."/>
            <person name="Bills G."/>
            <person name="Bluhm B."/>
            <person name="Cannon C."/>
            <person name="Castanera R."/>
            <person name="Culley D."/>
            <person name="Daum C."/>
            <person name="Ezra D."/>
            <person name="Gonzalez J."/>
            <person name="Henrissat B."/>
            <person name="Kuo A."/>
            <person name="Liang C."/>
            <person name="Lipzen A."/>
            <person name="Lutzoni F."/>
            <person name="Magnuson J."/>
            <person name="Mondo S."/>
            <person name="Nolan M."/>
            <person name="Ohm R."/>
            <person name="Pangilinan J."/>
            <person name="Park H.-J."/>
            <person name="Ramirez L."/>
            <person name="Alfaro M."/>
            <person name="Sun H."/>
            <person name="Tritt A."/>
            <person name="Yoshinaga Y."/>
            <person name="Zwiers L.-H."/>
            <person name="Turgeon B."/>
            <person name="Goodwin S."/>
            <person name="Spatafora J."/>
            <person name="Crous P."/>
            <person name="Grigoriev I."/>
        </authorList>
    </citation>
    <scope>NUCLEOTIDE SEQUENCE</scope>
    <source>
        <strain evidence="6">CBS 480.64</strain>
    </source>
</reference>
<feature type="region of interest" description="Disordered" evidence="4">
    <location>
        <begin position="335"/>
        <end position="394"/>
    </location>
</feature>
<feature type="domain" description="HTH TFE/IIEalpha-type" evidence="5">
    <location>
        <begin position="5"/>
        <end position="103"/>
    </location>
</feature>
<dbReference type="InterPro" id="IPR017919">
    <property type="entry name" value="TFIIE/TFIIEa_HTH"/>
</dbReference>
<dbReference type="InterPro" id="IPR013083">
    <property type="entry name" value="Znf_RING/FYVE/PHD"/>
</dbReference>
<feature type="region of interest" description="Disordered" evidence="4">
    <location>
        <begin position="287"/>
        <end position="322"/>
    </location>
</feature>
<dbReference type="SMART" id="SM00531">
    <property type="entry name" value="TFIIE"/>
    <property type="match status" value="1"/>
</dbReference>
<evidence type="ECO:0000256" key="1">
    <source>
        <dbReference type="ARBA" id="ARBA00008947"/>
    </source>
</evidence>
<dbReference type="PROSITE" id="PS51344">
    <property type="entry name" value="HTH_TFE_IIE"/>
    <property type="match status" value="1"/>
</dbReference>
<protein>
    <recommendedName>
        <fullName evidence="5">HTH TFE/IIEalpha-type domain-containing protein</fullName>
    </recommendedName>
</protein>
<dbReference type="GO" id="GO:0006367">
    <property type="term" value="P:transcription initiation at RNA polymerase II promoter"/>
    <property type="evidence" value="ECO:0007669"/>
    <property type="project" value="InterPro"/>
</dbReference>
<dbReference type="InterPro" id="IPR024550">
    <property type="entry name" value="TFIIEa/SarR/Rpc3_HTH_dom"/>
</dbReference>
<organism evidence="6 7">
    <name type="scientific">Piedraia hortae CBS 480.64</name>
    <dbReference type="NCBI Taxonomy" id="1314780"/>
    <lineage>
        <taxon>Eukaryota</taxon>
        <taxon>Fungi</taxon>
        <taxon>Dikarya</taxon>
        <taxon>Ascomycota</taxon>
        <taxon>Pezizomycotina</taxon>
        <taxon>Dothideomycetes</taxon>
        <taxon>Dothideomycetidae</taxon>
        <taxon>Capnodiales</taxon>
        <taxon>Piedraiaceae</taxon>
        <taxon>Piedraia</taxon>
    </lineage>
</organism>
<dbReference type="EMBL" id="MU005966">
    <property type="protein sequence ID" value="KAF2862319.1"/>
    <property type="molecule type" value="Genomic_DNA"/>
</dbReference>
<proteinExistence type="inferred from homology"/>
<evidence type="ECO:0000256" key="2">
    <source>
        <dbReference type="ARBA" id="ARBA00023015"/>
    </source>
</evidence>
<dbReference type="Gene3D" id="3.30.40.10">
    <property type="entry name" value="Zinc/RING finger domain, C3HC4 (zinc finger)"/>
    <property type="match status" value="1"/>
</dbReference>
<dbReference type="AlphaFoldDB" id="A0A6A7C5J3"/>